<name>A0ABU5CDC9_9BACI</name>
<dbReference type="InterPro" id="IPR052077">
    <property type="entry name" value="CcrZ_PhaseVar_Mediator"/>
</dbReference>
<sequence>MDWFKKVLNENWEISAAGGMTGEAYVAAKGTERLFLKRNSSPFLAVLSAEGIVPKLVWTKRLDNGDVITAQEWQEGRKLSPFEMQQHDVTAILQKIHHSSELLHMLMRLGKKPISADQQLLAVSENLSLLQLPKKI</sequence>
<dbReference type="InterPro" id="IPR011009">
    <property type="entry name" value="Kinase-like_dom_sf"/>
</dbReference>
<organism evidence="1 2">
    <name type="scientific">Tigheibacillus halophilus</name>
    <dbReference type="NCBI Taxonomy" id="361280"/>
    <lineage>
        <taxon>Bacteria</taxon>
        <taxon>Bacillati</taxon>
        <taxon>Bacillota</taxon>
        <taxon>Bacilli</taxon>
        <taxon>Bacillales</taxon>
        <taxon>Bacillaceae</taxon>
        <taxon>Tigheibacillus</taxon>
    </lineage>
</organism>
<proteinExistence type="predicted"/>
<dbReference type="PANTHER" id="PTHR40086">
    <property type="entry name" value="PHOSPHOTRANSFERASE YTMP-RELATED"/>
    <property type="match status" value="1"/>
</dbReference>
<dbReference type="Proteomes" id="UP001281447">
    <property type="component" value="Unassembled WGS sequence"/>
</dbReference>
<protein>
    <recommendedName>
        <fullName evidence="3">Phosphotransferase enzyme family protein</fullName>
    </recommendedName>
</protein>
<dbReference type="PANTHER" id="PTHR40086:SF1">
    <property type="entry name" value="CELL CYCLE REGULATOR CCRZ"/>
    <property type="match status" value="1"/>
</dbReference>
<keyword evidence="2" id="KW-1185">Reference proteome</keyword>
<evidence type="ECO:0000313" key="2">
    <source>
        <dbReference type="Proteomes" id="UP001281447"/>
    </source>
</evidence>
<dbReference type="SUPFAM" id="SSF56112">
    <property type="entry name" value="Protein kinase-like (PK-like)"/>
    <property type="match status" value="1"/>
</dbReference>
<gene>
    <name evidence="1" type="ORF">RWE15_25465</name>
</gene>
<accession>A0ABU5CDC9</accession>
<evidence type="ECO:0000313" key="1">
    <source>
        <dbReference type="EMBL" id="MDY0397015.1"/>
    </source>
</evidence>
<comment type="caution">
    <text evidence="1">The sequence shown here is derived from an EMBL/GenBank/DDBJ whole genome shotgun (WGS) entry which is preliminary data.</text>
</comment>
<evidence type="ECO:0008006" key="3">
    <source>
        <dbReference type="Google" id="ProtNLM"/>
    </source>
</evidence>
<dbReference type="EMBL" id="JAWDIP010000004">
    <property type="protein sequence ID" value="MDY0397015.1"/>
    <property type="molecule type" value="Genomic_DNA"/>
</dbReference>
<reference evidence="1 2" key="1">
    <citation type="submission" date="2023-10" db="EMBL/GenBank/DDBJ databases">
        <title>Virgibacillus halophilus 5B73C genome.</title>
        <authorList>
            <person name="Miliotis G."/>
            <person name="Sengupta P."/>
            <person name="Hameed A."/>
            <person name="Chuvochina M."/>
            <person name="Mcdonagh F."/>
            <person name="Simpson A.C."/>
            <person name="Singh N.K."/>
            <person name="Rekha P.D."/>
            <person name="Raman K."/>
            <person name="Hugenholtz P."/>
            <person name="Venkateswaran K."/>
        </authorList>
    </citation>
    <scope>NUCLEOTIDE SEQUENCE [LARGE SCALE GENOMIC DNA]</scope>
    <source>
        <strain evidence="1 2">5B73C</strain>
    </source>
</reference>